<keyword evidence="11" id="KW-1185">Reference proteome</keyword>
<dbReference type="InterPro" id="IPR004155">
    <property type="entry name" value="PBS_lyase_HEAT"/>
</dbReference>
<comment type="caution">
    <text evidence="9">Lacks conserved residue(s) required for the propagation of feature annotation.</text>
</comment>
<dbReference type="EC" id="1.14.99.29" evidence="9"/>
<keyword evidence="3 9" id="KW-0479">Metal-binding</keyword>
<evidence type="ECO:0000313" key="10">
    <source>
        <dbReference type="EMBL" id="GFT97846.1"/>
    </source>
</evidence>
<dbReference type="SMART" id="SM00567">
    <property type="entry name" value="EZ_HEAT"/>
    <property type="match status" value="5"/>
</dbReference>
<dbReference type="SUPFAM" id="SSF48371">
    <property type="entry name" value="ARM repeat"/>
    <property type="match status" value="1"/>
</dbReference>
<feature type="binding site" evidence="9">
    <location>
        <position position="188"/>
    </location>
    <ligand>
        <name>Fe cation</name>
        <dbReference type="ChEBI" id="CHEBI:24875"/>
        <label>2</label>
    </ligand>
</feature>
<gene>
    <name evidence="10" type="primary">nero</name>
    <name evidence="10" type="ORF">NPIL_699531</name>
</gene>
<keyword evidence="4" id="KW-0677">Repeat</keyword>
<dbReference type="PANTHER" id="PTHR12697">
    <property type="entry name" value="PBS LYASE HEAT-LIKE PROTEIN"/>
    <property type="match status" value="1"/>
</dbReference>
<feature type="binding site" evidence="9">
    <location>
        <position position="66"/>
    </location>
    <ligand>
        <name>Fe cation</name>
        <dbReference type="ChEBI" id="CHEBI:24875"/>
        <label>1</label>
    </ligand>
</feature>
<comment type="pathway">
    <text evidence="2 9">Protein modification; eIF5A hypusination.</text>
</comment>
<dbReference type="GO" id="GO:0019135">
    <property type="term" value="F:deoxyhypusine monooxygenase activity"/>
    <property type="evidence" value="ECO:0007669"/>
    <property type="project" value="UniProtKB-UniRule"/>
</dbReference>
<dbReference type="InterPro" id="IPR011989">
    <property type="entry name" value="ARM-like"/>
</dbReference>
<dbReference type="AlphaFoldDB" id="A0A8X6Q3G3"/>
<comment type="catalytic activity">
    <reaction evidence="1 9">
        <text>[eIF5A protein]-deoxyhypusine + AH2 + O2 = [eIF5A protein]-hypusine + A + H2O</text>
        <dbReference type="Rhea" id="RHEA:14101"/>
        <dbReference type="Rhea" id="RHEA-COMP:10144"/>
        <dbReference type="Rhea" id="RHEA-COMP:12592"/>
        <dbReference type="ChEBI" id="CHEBI:13193"/>
        <dbReference type="ChEBI" id="CHEBI:15377"/>
        <dbReference type="ChEBI" id="CHEBI:15379"/>
        <dbReference type="ChEBI" id="CHEBI:17499"/>
        <dbReference type="ChEBI" id="CHEBI:82657"/>
        <dbReference type="ChEBI" id="CHEBI:91175"/>
        <dbReference type="EC" id="1.14.99.29"/>
    </reaction>
</comment>
<feature type="binding site" evidence="9">
    <location>
        <position position="187"/>
    </location>
    <ligand>
        <name>Fe cation</name>
        <dbReference type="ChEBI" id="CHEBI:24875"/>
        <label>2</label>
    </ligand>
</feature>
<protein>
    <recommendedName>
        <fullName evidence="9">Deoxyhypusine hydroxylase</fullName>
        <shortName evidence="9">DOHH</shortName>
        <ecNumber evidence="9">1.14.99.29</ecNumber>
    </recommendedName>
    <alternativeName>
        <fullName evidence="9">Deoxyhypusine dioxygenase</fullName>
    </alternativeName>
    <alternativeName>
        <fullName evidence="9">Deoxyhypusine monooxygenase</fullName>
    </alternativeName>
</protein>
<keyword evidence="7 9" id="KW-0503">Monooxygenase</keyword>
<feature type="binding site" evidence="9">
    <location>
        <position position="67"/>
    </location>
    <ligand>
        <name>Fe cation</name>
        <dbReference type="ChEBI" id="CHEBI:24875"/>
        <label>1</label>
    </ligand>
</feature>
<feature type="binding site" evidence="9">
    <location>
        <position position="220"/>
    </location>
    <ligand>
        <name>Fe cation</name>
        <dbReference type="ChEBI" id="CHEBI:24875"/>
        <label>2</label>
    </ligand>
</feature>
<comment type="similarity">
    <text evidence="9">Belongs to the deoxyhypusine hydroxylase family.</text>
</comment>
<proteinExistence type="inferred from homology"/>
<comment type="cofactor">
    <cofactor evidence="9">
        <name>Fe(2+)</name>
        <dbReference type="ChEBI" id="CHEBI:29033"/>
    </cofactor>
    <text evidence="9">Binds 2 Fe(2+) ions per subunit.</text>
</comment>
<dbReference type="InterPro" id="IPR027517">
    <property type="entry name" value="Deoxyhypusine_hydroxylase"/>
</dbReference>
<keyword evidence="6 9" id="KW-0408">Iron</keyword>
<dbReference type="InterPro" id="IPR016024">
    <property type="entry name" value="ARM-type_fold"/>
</dbReference>
<comment type="caution">
    <text evidence="10">The sequence shown here is derived from an EMBL/GenBank/DDBJ whole genome shotgun (WGS) entry which is preliminary data.</text>
</comment>
<evidence type="ECO:0000256" key="4">
    <source>
        <dbReference type="ARBA" id="ARBA00022737"/>
    </source>
</evidence>
<evidence type="ECO:0000256" key="1">
    <source>
        <dbReference type="ARBA" id="ARBA00000068"/>
    </source>
</evidence>
<dbReference type="FunFam" id="1.25.10.10:FF:000099">
    <property type="entry name" value="Deoxyhypusine hydroxylase"/>
    <property type="match status" value="1"/>
</dbReference>
<evidence type="ECO:0000256" key="8">
    <source>
        <dbReference type="ARBA" id="ARBA00023256"/>
    </source>
</evidence>
<reference evidence="10" key="1">
    <citation type="submission" date="2020-08" db="EMBL/GenBank/DDBJ databases">
        <title>Multicomponent nature underlies the extraordinary mechanical properties of spider dragline silk.</title>
        <authorList>
            <person name="Kono N."/>
            <person name="Nakamura H."/>
            <person name="Mori M."/>
            <person name="Yoshida Y."/>
            <person name="Ohtoshi R."/>
            <person name="Malay A.D."/>
            <person name="Moran D.A.P."/>
            <person name="Tomita M."/>
            <person name="Numata K."/>
            <person name="Arakawa K."/>
        </authorList>
    </citation>
    <scope>NUCLEOTIDE SEQUENCE</scope>
</reference>
<evidence type="ECO:0000256" key="5">
    <source>
        <dbReference type="ARBA" id="ARBA00023002"/>
    </source>
</evidence>
<evidence type="ECO:0000313" key="11">
    <source>
        <dbReference type="Proteomes" id="UP000887013"/>
    </source>
</evidence>
<dbReference type="Pfam" id="PF13646">
    <property type="entry name" value="HEAT_2"/>
    <property type="match status" value="2"/>
</dbReference>
<organism evidence="10 11">
    <name type="scientific">Nephila pilipes</name>
    <name type="common">Giant wood spider</name>
    <name type="synonym">Nephila maculata</name>
    <dbReference type="NCBI Taxonomy" id="299642"/>
    <lineage>
        <taxon>Eukaryota</taxon>
        <taxon>Metazoa</taxon>
        <taxon>Ecdysozoa</taxon>
        <taxon>Arthropoda</taxon>
        <taxon>Chelicerata</taxon>
        <taxon>Arachnida</taxon>
        <taxon>Araneae</taxon>
        <taxon>Araneomorphae</taxon>
        <taxon>Entelegynae</taxon>
        <taxon>Araneoidea</taxon>
        <taxon>Nephilidae</taxon>
        <taxon>Nephila</taxon>
    </lineage>
</organism>
<keyword evidence="8 9" id="KW-0386">Hypusine biosynthesis</keyword>
<comment type="function">
    <text evidence="9">Catalyzes the hydroxylation of the N(6)-(4-aminobutyl)-L-lysine intermediate to form hypusine, an essential post-translational modification only found in mature eIF-5A factor.</text>
</comment>
<evidence type="ECO:0000256" key="9">
    <source>
        <dbReference type="HAMAP-Rule" id="MF_03101"/>
    </source>
</evidence>
<keyword evidence="5 9" id="KW-0560">Oxidoreductase</keyword>
<evidence type="ECO:0000256" key="2">
    <source>
        <dbReference type="ARBA" id="ARBA00005041"/>
    </source>
</evidence>
<dbReference type="HAMAP" id="MF_03101">
    <property type="entry name" value="Deoxyhypusine_hydroxylase"/>
    <property type="match status" value="1"/>
</dbReference>
<dbReference type="Proteomes" id="UP000887013">
    <property type="component" value="Unassembled WGS sequence"/>
</dbReference>
<dbReference type="PANTHER" id="PTHR12697:SF5">
    <property type="entry name" value="DEOXYHYPUSINE HYDROXYLASE"/>
    <property type="match status" value="1"/>
</dbReference>
<name>A0A8X6Q3G3_NEPPI</name>
<accession>A0A8X6Q3G3</accession>
<sequence>MENIRKDTTVIENIGKILLNTKRPLKERLRALFTLRNIGGQMQDPLAVSKLESVLQDTTEEPIVRHEAAEALAAIGEKSSLPLLRKYVNDPCIEVAETCQLGVQKMEESDANESISLENPFHSVDPAVPLSKGSYNSINHLENILLDQSEPLYRRYQAMFSLRNMNSKESAIAIAKGLTCGSALFKHEIAYVLGQMQNDATVKQLSQVLLDESEHEMVRHECAEALGAIATEECMEILNRYIKDEKRVVRESCEVALDMCEYENSKEFQYANALIKAV</sequence>
<dbReference type="Gene3D" id="1.25.10.10">
    <property type="entry name" value="Leucine-rich Repeat Variant"/>
    <property type="match status" value="2"/>
</dbReference>
<feature type="binding site" evidence="9">
    <location>
        <position position="221"/>
    </location>
    <ligand>
        <name>Fe cation</name>
        <dbReference type="ChEBI" id="CHEBI:24875"/>
        <label>2</label>
    </ligand>
</feature>
<evidence type="ECO:0000256" key="7">
    <source>
        <dbReference type="ARBA" id="ARBA00023033"/>
    </source>
</evidence>
<dbReference type="GO" id="GO:0046872">
    <property type="term" value="F:metal ion binding"/>
    <property type="evidence" value="ECO:0007669"/>
    <property type="project" value="UniProtKB-KW"/>
</dbReference>
<dbReference type="EMBL" id="BMAW01075634">
    <property type="protein sequence ID" value="GFT97846.1"/>
    <property type="molecule type" value="Genomic_DNA"/>
</dbReference>
<evidence type="ECO:0000256" key="6">
    <source>
        <dbReference type="ARBA" id="ARBA00023004"/>
    </source>
</evidence>
<evidence type="ECO:0000256" key="3">
    <source>
        <dbReference type="ARBA" id="ARBA00022723"/>
    </source>
</evidence>
<dbReference type="OrthoDB" id="421002at2759"/>